<dbReference type="Proteomes" id="UP000433788">
    <property type="component" value="Unassembled WGS sequence"/>
</dbReference>
<evidence type="ECO:0000313" key="4">
    <source>
        <dbReference type="Proteomes" id="UP000433788"/>
    </source>
</evidence>
<organism evidence="3 4">
    <name type="scientific">Spiribacter salilacus</name>
    <dbReference type="NCBI Taxonomy" id="2664894"/>
    <lineage>
        <taxon>Bacteria</taxon>
        <taxon>Pseudomonadati</taxon>
        <taxon>Pseudomonadota</taxon>
        <taxon>Gammaproteobacteria</taxon>
        <taxon>Chromatiales</taxon>
        <taxon>Ectothiorhodospiraceae</taxon>
        <taxon>Spiribacter</taxon>
    </lineage>
</organism>
<protein>
    <submittedName>
        <fullName evidence="3">Uncharacterized protein</fullName>
    </submittedName>
</protein>
<name>A0A6N7QTX5_9GAMM</name>
<feature type="signal peptide" evidence="2">
    <location>
        <begin position="1"/>
        <end position="20"/>
    </location>
</feature>
<keyword evidence="1" id="KW-0175">Coiled coil</keyword>
<evidence type="ECO:0000256" key="1">
    <source>
        <dbReference type="SAM" id="Coils"/>
    </source>
</evidence>
<keyword evidence="4" id="KW-1185">Reference proteome</keyword>
<evidence type="ECO:0000313" key="3">
    <source>
        <dbReference type="EMBL" id="MRH78859.1"/>
    </source>
</evidence>
<keyword evidence="2" id="KW-0732">Signal</keyword>
<accession>A0A6N7QTX5</accession>
<dbReference type="AlphaFoldDB" id="A0A6N7QTX5"/>
<gene>
    <name evidence="3" type="ORF">GH984_09075</name>
</gene>
<dbReference type="EMBL" id="WJPP01000004">
    <property type="protein sequence ID" value="MRH78859.1"/>
    <property type="molecule type" value="Genomic_DNA"/>
</dbReference>
<proteinExistence type="predicted"/>
<sequence>MKQFFSAVLLSVALATTAQASDIPENPAEIEQELRTLQERLSAAREQAMTANPKLQKRQEALQDEVMSRMRDEGVFPRRQIREIQDMASELSGGELAEEEREVLLAEYQVARDELLAARRTALEDERIIASQRAFSDELMNAMLAVDPQADEMAERFEVLREALSALRAQ</sequence>
<reference evidence="3 4" key="1">
    <citation type="submission" date="2019-11" db="EMBL/GenBank/DDBJ databases">
        <authorList>
            <person name="Zhang X.Y."/>
        </authorList>
    </citation>
    <scope>NUCLEOTIDE SEQUENCE [LARGE SCALE GENOMIC DNA]</scope>
    <source>
        <strain evidence="3 4">C176</strain>
    </source>
</reference>
<feature type="chain" id="PRO_5027103253" evidence="2">
    <location>
        <begin position="21"/>
        <end position="170"/>
    </location>
</feature>
<feature type="coiled-coil region" evidence="1">
    <location>
        <begin position="27"/>
        <end position="65"/>
    </location>
</feature>
<comment type="caution">
    <text evidence="3">The sequence shown here is derived from an EMBL/GenBank/DDBJ whole genome shotgun (WGS) entry which is preliminary data.</text>
</comment>
<dbReference type="RefSeq" id="WP_153719881.1">
    <property type="nucleotide sequence ID" value="NZ_WJPP01000004.1"/>
</dbReference>
<evidence type="ECO:0000256" key="2">
    <source>
        <dbReference type="SAM" id="SignalP"/>
    </source>
</evidence>